<dbReference type="InterPro" id="IPR057230">
    <property type="entry name" value="DUF7908"/>
</dbReference>
<dbReference type="EMBL" id="ML119112">
    <property type="protein sequence ID" value="RPB15732.1"/>
    <property type="molecule type" value="Genomic_DNA"/>
</dbReference>
<keyword evidence="6" id="KW-1185">Reference proteome</keyword>
<dbReference type="Proteomes" id="UP000277580">
    <property type="component" value="Unassembled WGS sequence"/>
</dbReference>
<feature type="region of interest" description="Disordered" evidence="2">
    <location>
        <begin position="63"/>
        <end position="88"/>
    </location>
</feature>
<dbReference type="SMART" id="SM00236">
    <property type="entry name" value="fCBD"/>
    <property type="match status" value="1"/>
</dbReference>
<dbReference type="SUPFAM" id="SSF57180">
    <property type="entry name" value="Cellulose-binding domain"/>
    <property type="match status" value="1"/>
</dbReference>
<dbReference type="AlphaFoldDB" id="A0A3N4L2K1"/>
<proteinExistence type="predicted"/>
<organism evidence="5 6">
    <name type="scientific">Morchella conica CCBAS932</name>
    <dbReference type="NCBI Taxonomy" id="1392247"/>
    <lineage>
        <taxon>Eukaryota</taxon>
        <taxon>Fungi</taxon>
        <taxon>Dikarya</taxon>
        <taxon>Ascomycota</taxon>
        <taxon>Pezizomycotina</taxon>
        <taxon>Pezizomycetes</taxon>
        <taxon>Pezizales</taxon>
        <taxon>Morchellaceae</taxon>
        <taxon>Morchella</taxon>
    </lineage>
</organism>
<feature type="domain" description="CBM1" evidence="4">
    <location>
        <begin position="19"/>
        <end position="55"/>
    </location>
</feature>
<accession>A0A3N4L2K1</accession>
<dbReference type="GO" id="GO:0030248">
    <property type="term" value="F:cellulose binding"/>
    <property type="evidence" value="ECO:0007669"/>
    <property type="project" value="InterPro"/>
</dbReference>
<dbReference type="PROSITE" id="PS51164">
    <property type="entry name" value="CBM1_2"/>
    <property type="match status" value="1"/>
</dbReference>
<dbReference type="GO" id="GO:0005975">
    <property type="term" value="P:carbohydrate metabolic process"/>
    <property type="evidence" value="ECO:0007669"/>
    <property type="project" value="InterPro"/>
</dbReference>
<dbReference type="Pfam" id="PF00734">
    <property type="entry name" value="CBM_1"/>
    <property type="match status" value="1"/>
</dbReference>
<evidence type="ECO:0000256" key="3">
    <source>
        <dbReference type="SAM" id="SignalP"/>
    </source>
</evidence>
<evidence type="ECO:0000256" key="1">
    <source>
        <dbReference type="ARBA" id="ARBA00022729"/>
    </source>
</evidence>
<protein>
    <recommendedName>
        <fullName evidence="4">CBM1 domain-containing protein</fullName>
    </recommendedName>
</protein>
<evidence type="ECO:0000313" key="5">
    <source>
        <dbReference type="EMBL" id="RPB15732.1"/>
    </source>
</evidence>
<evidence type="ECO:0000256" key="2">
    <source>
        <dbReference type="SAM" id="MobiDB-lite"/>
    </source>
</evidence>
<dbReference type="InterPro" id="IPR035971">
    <property type="entry name" value="CBD_sf"/>
</dbReference>
<dbReference type="InParanoid" id="A0A3N4L2K1"/>
<evidence type="ECO:0000259" key="4">
    <source>
        <dbReference type="PROSITE" id="PS51164"/>
    </source>
</evidence>
<feature type="chain" id="PRO_5018020415" description="CBM1 domain-containing protein" evidence="3">
    <location>
        <begin position="19"/>
        <end position="276"/>
    </location>
</feature>
<sequence>MLAPLTFVALAIIGSVSAQTAAGYQQCGGVNFSGPTACVSGYHCEKLNDYYSQCLPGSASGTTSVATSSSTTTTKASSTTTGTPTTITTSAGTTSAIASATGAGPGATLLPNYYWIRAVVDPNFHKYLQSSTLRTASDAVLEDASTAGQFNIVNGQLVQLIDTAGTLLYAHVTPRTDTSVTKLLVTWGTTPDTYGTWAFSGDTTTWSTPGITRQNNAAFLVCEEQRVYINLGAYAYMTPAGCADQTVSGCAGGPRWAAVVVVGVWIHYYNGATANV</sequence>
<dbReference type="GO" id="GO:0005576">
    <property type="term" value="C:extracellular region"/>
    <property type="evidence" value="ECO:0007669"/>
    <property type="project" value="InterPro"/>
</dbReference>
<keyword evidence="1 3" id="KW-0732">Signal</keyword>
<dbReference type="Pfam" id="PF25485">
    <property type="entry name" value="DUF7908"/>
    <property type="match status" value="1"/>
</dbReference>
<dbReference type="PROSITE" id="PS00562">
    <property type="entry name" value="CBM1_1"/>
    <property type="match status" value="1"/>
</dbReference>
<gene>
    <name evidence="5" type="ORF">P167DRAFT_571379</name>
</gene>
<evidence type="ECO:0000313" key="6">
    <source>
        <dbReference type="Proteomes" id="UP000277580"/>
    </source>
</evidence>
<name>A0A3N4L2K1_9PEZI</name>
<dbReference type="OrthoDB" id="70316at2759"/>
<dbReference type="STRING" id="1392247.A0A3N4L2K1"/>
<dbReference type="InterPro" id="IPR000254">
    <property type="entry name" value="CBD"/>
</dbReference>
<reference evidence="5 6" key="1">
    <citation type="journal article" date="2018" name="Nat. Ecol. Evol.">
        <title>Pezizomycetes genomes reveal the molecular basis of ectomycorrhizal truffle lifestyle.</title>
        <authorList>
            <person name="Murat C."/>
            <person name="Payen T."/>
            <person name="Noel B."/>
            <person name="Kuo A."/>
            <person name="Morin E."/>
            <person name="Chen J."/>
            <person name="Kohler A."/>
            <person name="Krizsan K."/>
            <person name="Balestrini R."/>
            <person name="Da Silva C."/>
            <person name="Montanini B."/>
            <person name="Hainaut M."/>
            <person name="Levati E."/>
            <person name="Barry K.W."/>
            <person name="Belfiori B."/>
            <person name="Cichocki N."/>
            <person name="Clum A."/>
            <person name="Dockter R.B."/>
            <person name="Fauchery L."/>
            <person name="Guy J."/>
            <person name="Iotti M."/>
            <person name="Le Tacon F."/>
            <person name="Lindquist E.A."/>
            <person name="Lipzen A."/>
            <person name="Malagnac F."/>
            <person name="Mello A."/>
            <person name="Molinier V."/>
            <person name="Miyauchi S."/>
            <person name="Poulain J."/>
            <person name="Riccioni C."/>
            <person name="Rubini A."/>
            <person name="Sitrit Y."/>
            <person name="Splivallo R."/>
            <person name="Traeger S."/>
            <person name="Wang M."/>
            <person name="Zifcakova L."/>
            <person name="Wipf D."/>
            <person name="Zambonelli A."/>
            <person name="Paolocci F."/>
            <person name="Nowrousian M."/>
            <person name="Ottonello S."/>
            <person name="Baldrian P."/>
            <person name="Spatafora J.W."/>
            <person name="Henrissat B."/>
            <person name="Nagy L.G."/>
            <person name="Aury J.M."/>
            <person name="Wincker P."/>
            <person name="Grigoriev I.V."/>
            <person name="Bonfante P."/>
            <person name="Martin F.M."/>
        </authorList>
    </citation>
    <scope>NUCLEOTIDE SEQUENCE [LARGE SCALE GENOMIC DNA]</scope>
    <source>
        <strain evidence="5 6">CCBAS932</strain>
    </source>
</reference>
<feature type="signal peptide" evidence="3">
    <location>
        <begin position="1"/>
        <end position="18"/>
    </location>
</feature>